<dbReference type="EMBL" id="SMBH01000004">
    <property type="protein sequence ID" value="TCU17366.1"/>
    <property type="molecule type" value="Genomic_DNA"/>
</dbReference>
<name>A0A4R3QGR9_RHISU</name>
<gene>
    <name evidence="1" type="ORF">EV132_104395</name>
</gene>
<dbReference type="Proteomes" id="UP000294576">
    <property type="component" value="Unassembled WGS sequence"/>
</dbReference>
<comment type="caution">
    <text evidence="1">The sequence shown here is derived from an EMBL/GenBank/DDBJ whole genome shotgun (WGS) entry which is preliminary data.</text>
</comment>
<reference evidence="1 2" key="1">
    <citation type="submission" date="2019-03" db="EMBL/GenBank/DDBJ databases">
        <title>Genomic Encyclopedia of Type Strains, Phase IV (KMG-V): Genome sequencing to study the core and pangenomes of soil and plant-associated prokaryotes.</title>
        <authorList>
            <person name="Whitman W."/>
        </authorList>
    </citation>
    <scope>NUCLEOTIDE SEQUENCE [LARGE SCALE GENOMIC DNA]</scope>
    <source>
        <strain evidence="1 2">Hc14</strain>
    </source>
</reference>
<evidence type="ECO:0000313" key="1">
    <source>
        <dbReference type="EMBL" id="TCU17366.1"/>
    </source>
</evidence>
<organism evidence="1 2">
    <name type="scientific">Rhizobium sullae</name>
    <name type="common">Rhizobium hedysari</name>
    <dbReference type="NCBI Taxonomy" id="50338"/>
    <lineage>
        <taxon>Bacteria</taxon>
        <taxon>Pseudomonadati</taxon>
        <taxon>Pseudomonadota</taxon>
        <taxon>Alphaproteobacteria</taxon>
        <taxon>Hyphomicrobiales</taxon>
        <taxon>Rhizobiaceae</taxon>
        <taxon>Rhizobium/Agrobacterium group</taxon>
        <taxon>Rhizobium</taxon>
    </lineage>
</organism>
<dbReference type="AlphaFoldDB" id="A0A4R3QGR9"/>
<sequence>MSIEARFCVTFRRHHVAKVQKQGLADAPALMVRLHPEVGDTVWRTFSCAPAADISVKLRDIDIGVGLRGEDREFVLHLCDDPTIEVALLECVACRPCGETDGANCLMVDILRIMSPVTTTSLA</sequence>
<protein>
    <submittedName>
        <fullName evidence="1">Uncharacterized protein</fullName>
    </submittedName>
</protein>
<proteinExistence type="predicted"/>
<evidence type="ECO:0000313" key="2">
    <source>
        <dbReference type="Proteomes" id="UP000294576"/>
    </source>
</evidence>
<accession>A0A4R3QGR9</accession>